<evidence type="ECO:0000256" key="4">
    <source>
        <dbReference type="ARBA" id="ARBA00023235"/>
    </source>
</evidence>
<evidence type="ECO:0000256" key="10">
    <source>
        <dbReference type="ARBA" id="ARBA00039988"/>
    </source>
</evidence>
<dbReference type="Proteomes" id="UP000262073">
    <property type="component" value="Chromosome"/>
</dbReference>
<dbReference type="PANTHER" id="PTHR21600">
    <property type="entry name" value="MITOCHONDRIAL RNA PSEUDOURIDINE SYNTHASE"/>
    <property type="match status" value="1"/>
</dbReference>
<dbReference type="EC" id="5.4.99.28" evidence="8"/>
<accession>A0A346NIH4</accession>
<keyword evidence="2" id="KW-0698">rRNA processing</keyword>
<name>A0A346NIH4_9ALTE</name>
<evidence type="ECO:0000256" key="9">
    <source>
        <dbReference type="ARBA" id="ARBA00038945"/>
    </source>
</evidence>
<evidence type="ECO:0000256" key="2">
    <source>
        <dbReference type="ARBA" id="ARBA00022552"/>
    </source>
</evidence>
<evidence type="ECO:0000256" key="8">
    <source>
        <dbReference type="ARBA" id="ARBA00038944"/>
    </source>
</evidence>
<dbReference type="Pfam" id="PF00849">
    <property type="entry name" value="PseudoU_synth_2"/>
    <property type="match status" value="1"/>
</dbReference>
<evidence type="ECO:0000256" key="14">
    <source>
        <dbReference type="ARBA" id="ARBA00042883"/>
    </source>
</evidence>
<evidence type="ECO:0000259" key="16">
    <source>
        <dbReference type="Pfam" id="PF00849"/>
    </source>
</evidence>
<dbReference type="AlphaFoldDB" id="A0A346NIH4"/>
<comment type="catalytic activity">
    <reaction evidence="6">
        <text>uridine(746) in 23S rRNA = pseudouridine(746) in 23S rRNA</text>
        <dbReference type="Rhea" id="RHEA:42548"/>
        <dbReference type="Rhea" id="RHEA-COMP:10109"/>
        <dbReference type="Rhea" id="RHEA-COMP:10110"/>
        <dbReference type="ChEBI" id="CHEBI:65314"/>
        <dbReference type="ChEBI" id="CHEBI:65315"/>
        <dbReference type="EC" id="5.4.99.29"/>
    </reaction>
</comment>
<feature type="domain" description="Pseudouridine synthase RsuA/RluA-like" evidence="16">
    <location>
        <begin position="25"/>
        <end position="170"/>
    </location>
</feature>
<dbReference type="RefSeq" id="WP_108565554.1">
    <property type="nucleotide sequence ID" value="NZ_CP031769.1"/>
</dbReference>
<keyword evidence="4" id="KW-0413">Isomerase</keyword>
<comment type="similarity">
    <text evidence="1">Belongs to the pseudouridine synthase RluA family.</text>
</comment>
<dbReference type="InterPro" id="IPR006145">
    <property type="entry name" value="PsdUridine_synth_RsuA/RluA"/>
</dbReference>
<dbReference type="EMBL" id="CP031769">
    <property type="protein sequence ID" value="AXR05331.1"/>
    <property type="molecule type" value="Genomic_DNA"/>
</dbReference>
<dbReference type="InterPro" id="IPR050188">
    <property type="entry name" value="RluA_PseudoU_synthase"/>
</dbReference>
<dbReference type="GO" id="GO:0000455">
    <property type="term" value="P:enzyme-directed rRNA pseudouridine synthesis"/>
    <property type="evidence" value="ECO:0007669"/>
    <property type="project" value="TreeGrafter"/>
</dbReference>
<dbReference type="FunFam" id="3.30.2350.10:FF:000005">
    <property type="entry name" value="Pseudouridine synthase"/>
    <property type="match status" value="1"/>
</dbReference>
<dbReference type="GO" id="GO:0003723">
    <property type="term" value="F:RNA binding"/>
    <property type="evidence" value="ECO:0007669"/>
    <property type="project" value="InterPro"/>
</dbReference>
<comment type="function">
    <text evidence="7">Dual specificity enzyme that catalyzes the synthesis of pseudouridine from uracil-746 in 23S ribosomal RNA and from uracil-32 in the anticodon stem and loop of transfer RNAs.</text>
</comment>
<dbReference type="GO" id="GO:0160142">
    <property type="term" value="F:23S rRNA pseudouridine(746) synthase activity"/>
    <property type="evidence" value="ECO:0007669"/>
    <property type="project" value="UniProtKB-EC"/>
</dbReference>
<evidence type="ECO:0000256" key="7">
    <source>
        <dbReference type="ARBA" id="ARBA00037305"/>
    </source>
</evidence>
<evidence type="ECO:0000256" key="1">
    <source>
        <dbReference type="ARBA" id="ARBA00010876"/>
    </source>
</evidence>
<gene>
    <name evidence="17" type="primary">rluA</name>
    <name evidence="17" type="ORF">D0Y50_02480</name>
</gene>
<dbReference type="PROSITE" id="PS01129">
    <property type="entry name" value="PSI_RLU"/>
    <property type="match status" value="1"/>
</dbReference>
<protein>
    <recommendedName>
        <fullName evidence="10">Dual-specificity RNA pseudouridine synthase RluA</fullName>
        <ecNumber evidence="8">5.4.99.28</ecNumber>
        <ecNumber evidence="9">5.4.99.29</ecNumber>
    </recommendedName>
    <alternativeName>
        <fullName evidence="11">23S rRNA pseudouridine(746) synthase</fullName>
    </alternativeName>
    <alternativeName>
        <fullName evidence="14">Ribosomal large subunit pseudouridine synthase A</fullName>
    </alternativeName>
    <alternativeName>
        <fullName evidence="13">rRNA pseudouridylate synthase A</fullName>
    </alternativeName>
    <alternativeName>
        <fullName evidence="15">rRNA-uridine isomerase A</fullName>
    </alternativeName>
    <alternativeName>
        <fullName evidence="12">tRNA pseudouridine(32) synthase</fullName>
    </alternativeName>
</protein>
<sequence>MANPSFVYDPPMSPYLDILYQDEAIIVANKPSGLLSVPGKAAAHKDALINRVQRVYPSASVVHRLDMATSGIMIMAMSKDSNRYLSHQFATRQTQKRYFARVKGRMTQPGGMVDLPLICDWPNRPKQMVDHQKGKSSLTYYTVIQRQDNETLVALKPVTGRSHQLRVHMLALGHPILGDRLYADAEGKAMAPRLQLHAQTLIIRHPHTQQWCHFVTPIPFSDYQPPALALPEYIND</sequence>
<dbReference type="InterPro" id="IPR020103">
    <property type="entry name" value="PsdUridine_synth_cat_dom_sf"/>
</dbReference>
<keyword evidence="18" id="KW-1185">Reference proteome</keyword>
<dbReference type="InterPro" id="IPR006224">
    <property type="entry name" value="PsdUridine_synth_RluA-like_CS"/>
</dbReference>
<keyword evidence="3" id="KW-0819">tRNA processing</keyword>
<evidence type="ECO:0000256" key="6">
    <source>
        <dbReference type="ARBA" id="ARBA00036916"/>
    </source>
</evidence>
<dbReference type="SUPFAM" id="SSF55120">
    <property type="entry name" value="Pseudouridine synthase"/>
    <property type="match status" value="1"/>
</dbReference>
<dbReference type="NCBIfam" id="NF007543">
    <property type="entry name" value="PRK10158.1"/>
    <property type="match status" value="1"/>
</dbReference>
<evidence type="ECO:0000313" key="18">
    <source>
        <dbReference type="Proteomes" id="UP000262073"/>
    </source>
</evidence>
<evidence type="ECO:0000256" key="5">
    <source>
        <dbReference type="ARBA" id="ARBA00036184"/>
    </source>
</evidence>
<dbReference type="OrthoDB" id="9785808at2"/>
<evidence type="ECO:0000256" key="11">
    <source>
        <dbReference type="ARBA" id="ARBA00041266"/>
    </source>
</evidence>
<dbReference type="PANTHER" id="PTHR21600:SF91">
    <property type="entry name" value="DUAL-SPECIFICITY RNA PSEUDOURIDINE SYNTHASE RLUA"/>
    <property type="match status" value="1"/>
</dbReference>
<evidence type="ECO:0000313" key="17">
    <source>
        <dbReference type="EMBL" id="AXR05331.1"/>
    </source>
</evidence>
<dbReference type="GO" id="GO:0160151">
    <property type="term" value="F:tRNA pseudouridine(32) synthase activity"/>
    <property type="evidence" value="ECO:0007669"/>
    <property type="project" value="UniProtKB-EC"/>
</dbReference>
<dbReference type="CDD" id="cd02869">
    <property type="entry name" value="PseudoU_synth_RluA_like"/>
    <property type="match status" value="1"/>
</dbReference>
<evidence type="ECO:0000256" key="12">
    <source>
        <dbReference type="ARBA" id="ARBA00042372"/>
    </source>
</evidence>
<proteinExistence type="inferred from homology"/>
<dbReference type="Gene3D" id="3.30.2350.10">
    <property type="entry name" value="Pseudouridine synthase"/>
    <property type="match status" value="1"/>
</dbReference>
<organism evidence="17 18">
    <name type="scientific">Salinimonas sediminis</name>
    <dbReference type="NCBI Taxonomy" id="2303538"/>
    <lineage>
        <taxon>Bacteria</taxon>
        <taxon>Pseudomonadati</taxon>
        <taxon>Pseudomonadota</taxon>
        <taxon>Gammaproteobacteria</taxon>
        <taxon>Alteromonadales</taxon>
        <taxon>Alteromonadaceae</taxon>
        <taxon>Alteromonas/Salinimonas group</taxon>
        <taxon>Salinimonas</taxon>
    </lineage>
</organism>
<comment type="catalytic activity">
    <reaction evidence="5">
        <text>uridine(32) in tRNA = pseudouridine(32) in tRNA</text>
        <dbReference type="Rhea" id="RHEA:42544"/>
        <dbReference type="Rhea" id="RHEA-COMP:10107"/>
        <dbReference type="Rhea" id="RHEA-COMP:10108"/>
        <dbReference type="ChEBI" id="CHEBI:65314"/>
        <dbReference type="ChEBI" id="CHEBI:65315"/>
        <dbReference type="EC" id="5.4.99.28"/>
    </reaction>
</comment>
<dbReference type="KEGG" id="salm:D0Y50_02480"/>
<evidence type="ECO:0000256" key="15">
    <source>
        <dbReference type="ARBA" id="ARBA00043143"/>
    </source>
</evidence>
<evidence type="ECO:0000256" key="3">
    <source>
        <dbReference type="ARBA" id="ARBA00022694"/>
    </source>
</evidence>
<reference evidence="17 18" key="1">
    <citation type="submission" date="2018-08" db="EMBL/GenBank/DDBJ databases">
        <title>Salinimonas sediminis sp. nov., a piezophilic bacterium isolated from a deep-sea sediment sample from the New Britain Trench.</title>
        <authorList>
            <person name="Cao J."/>
        </authorList>
    </citation>
    <scope>NUCLEOTIDE SEQUENCE [LARGE SCALE GENOMIC DNA]</scope>
    <source>
        <strain evidence="17 18">N102</strain>
    </source>
</reference>
<evidence type="ECO:0000256" key="13">
    <source>
        <dbReference type="ARBA" id="ARBA00042844"/>
    </source>
</evidence>
<dbReference type="EC" id="5.4.99.29" evidence="9"/>
<dbReference type="GO" id="GO:0008033">
    <property type="term" value="P:tRNA processing"/>
    <property type="evidence" value="ECO:0007669"/>
    <property type="project" value="UniProtKB-KW"/>
</dbReference>